<organism evidence="2 3">
    <name type="scientific">Lophium mytilinum</name>
    <dbReference type="NCBI Taxonomy" id="390894"/>
    <lineage>
        <taxon>Eukaryota</taxon>
        <taxon>Fungi</taxon>
        <taxon>Dikarya</taxon>
        <taxon>Ascomycota</taxon>
        <taxon>Pezizomycotina</taxon>
        <taxon>Dothideomycetes</taxon>
        <taxon>Pleosporomycetidae</taxon>
        <taxon>Mytilinidiales</taxon>
        <taxon>Mytilinidiaceae</taxon>
        <taxon>Lophium</taxon>
    </lineage>
</organism>
<evidence type="ECO:0000313" key="2">
    <source>
        <dbReference type="EMBL" id="KAF2492312.1"/>
    </source>
</evidence>
<dbReference type="OrthoDB" id="10412997at2759"/>
<feature type="region of interest" description="Disordered" evidence="1">
    <location>
        <begin position="221"/>
        <end position="276"/>
    </location>
</feature>
<dbReference type="AlphaFoldDB" id="A0A6A6QJB5"/>
<protein>
    <recommendedName>
        <fullName evidence="4">BTB domain-containing protein</fullName>
    </recommendedName>
</protein>
<accession>A0A6A6QJB5</accession>
<dbReference type="EMBL" id="MU004194">
    <property type="protein sequence ID" value="KAF2492312.1"/>
    <property type="molecule type" value="Genomic_DNA"/>
</dbReference>
<feature type="compositionally biased region" description="Polar residues" evidence="1">
    <location>
        <begin position="221"/>
        <end position="251"/>
    </location>
</feature>
<name>A0A6A6QJB5_9PEZI</name>
<evidence type="ECO:0000313" key="3">
    <source>
        <dbReference type="Proteomes" id="UP000799750"/>
    </source>
</evidence>
<keyword evidence="3" id="KW-1185">Reference proteome</keyword>
<dbReference type="InterPro" id="IPR011333">
    <property type="entry name" value="SKP1/BTB/POZ_sf"/>
</dbReference>
<evidence type="ECO:0008006" key="4">
    <source>
        <dbReference type="Google" id="ProtNLM"/>
    </source>
</evidence>
<dbReference type="Gene3D" id="3.30.710.10">
    <property type="entry name" value="Potassium Channel Kv1.1, Chain A"/>
    <property type="match status" value="1"/>
</dbReference>
<reference evidence="2" key="1">
    <citation type="journal article" date="2020" name="Stud. Mycol.">
        <title>101 Dothideomycetes genomes: a test case for predicting lifestyles and emergence of pathogens.</title>
        <authorList>
            <person name="Haridas S."/>
            <person name="Albert R."/>
            <person name="Binder M."/>
            <person name="Bloem J."/>
            <person name="Labutti K."/>
            <person name="Salamov A."/>
            <person name="Andreopoulos B."/>
            <person name="Baker S."/>
            <person name="Barry K."/>
            <person name="Bills G."/>
            <person name="Bluhm B."/>
            <person name="Cannon C."/>
            <person name="Castanera R."/>
            <person name="Culley D."/>
            <person name="Daum C."/>
            <person name="Ezra D."/>
            <person name="Gonzalez J."/>
            <person name="Henrissat B."/>
            <person name="Kuo A."/>
            <person name="Liang C."/>
            <person name="Lipzen A."/>
            <person name="Lutzoni F."/>
            <person name="Magnuson J."/>
            <person name="Mondo S."/>
            <person name="Nolan M."/>
            <person name="Ohm R."/>
            <person name="Pangilinan J."/>
            <person name="Park H.-J."/>
            <person name="Ramirez L."/>
            <person name="Alfaro M."/>
            <person name="Sun H."/>
            <person name="Tritt A."/>
            <person name="Yoshinaga Y."/>
            <person name="Zwiers L.-H."/>
            <person name="Turgeon B."/>
            <person name="Goodwin S."/>
            <person name="Spatafora J."/>
            <person name="Crous P."/>
            <person name="Grigoriev I."/>
        </authorList>
    </citation>
    <scope>NUCLEOTIDE SEQUENCE</scope>
    <source>
        <strain evidence="2">CBS 269.34</strain>
    </source>
</reference>
<evidence type="ECO:0000256" key="1">
    <source>
        <dbReference type="SAM" id="MobiDB-lite"/>
    </source>
</evidence>
<proteinExistence type="predicted"/>
<gene>
    <name evidence="2" type="ORF">BU16DRAFT_620696</name>
</gene>
<sequence length="276" mass="31036">MAANAGVQKHRAPAPTWFRNGFKETIKFIVSGPQQTMEEFVVHRGIAIMRSHTIRQMCMDNPDAVEFKRPEWNASTFNLFIEWLYMQKFYVAFPEGSDSYTPLLRVYMLGRELRTPGLMTFAIYEMCRYSETREVLFNTTHINTIYGCTQPGGALRRLVVDQYACSRDATQLDKITEDSVSKQFLGDLSRRLLSKKSVVDPCQHPQKYHAGPIDMIDVDTENANPSANAQPRPSVITTARSSATIPSTAATGNPGRVPQGTQDLPLFVASDEESDE</sequence>
<dbReference type="Proteomes" id="UP000799750">
    <property type="component" value="Unassembled WGS sequence"/>
</dbReference>